<reference evidence="1" key="2">
    <citation type="journal article" date="2015" name="Data Brief">
        <title>Shoot transcriptome of the giant reed, Arundo donax.</title>
        <authorList>
            <person name="Barrero R.A."/>
            <person name="Guerrero F.D."/>
            <person name="Moolhuijzen P."/>
            <person name="Goolsby J.A."/>
            <person name="Tidwell J."/>
            <person name="Bellgard S.E."/>
            <person name="Bellgard M.I."/>
        </authorList>
    </citation>
    <scope>NUCLEOTIDE SEQUENCE</scope>
    <source>
        <tissue evidence="1">Shoot tissue taken approximately 20 cm above the soil surface</tissue>
    </source>
</reference>
<evidence type="ECO:0000313" key="1">
    <source>
        <dbReference type="EMBL" id="JAD24501.1"/>
    </source>
</evidence>
<reference evidence="1" key="1">
    <citation type="submission" date="2014-09" db="EMBL/GenBank/DDBJ databases">
        <authorList>
            <person name="Magalhaes I.L.F."/>
            <person name="Oliveira U."/>
            <person name="Santos F.R."/>
            <person name="Vidigal T.H.D.A."/>
            <person name="Brescovit A.D."/>
            <person name="Santos A.J."/>
        </authorList>
    </citation>
    <scope>NUCLEOTIDE SEQUENCE</scope>
    <source>
        <tissue evidence="1">Shoot tissue taken approximately 20 cm above the soil surface</tissue>
    </source>
</reference>
<dbReference type="EMBL" id="GBRH01273394">
    <property type="protein sequence ID" value="JAD24501.1"/>
    <property type="molecule type" value="Transcribed_RNA"/>
</dbReference>
<accession>A0A0A8YEH7</accession>
<protein>
    <submittedName>
        <fullName evidence="1">Uncharacterized protein</fullName>
    </submittedName>
</protein>
<dbReference type="AlphaFoldDB" id="A0A0A8YEH7"/>
<organism evidence="1">
    <name type="scientific">Arundo donax</name>
    <name type="common">Giant reed</name>
    <name type="synonym">Donax arundinaceus</name>
    <dbReference type="NCBI Taxonomy" id="35708"/>
    <lineage>
        <taxon>Eukaryota</taxon>
        <taxon>Viridiplantae</taxon>
        <taxon>Streptophyta</taxon>
        <taxon>Embryophyta</taxon>
        <taxon>Tracheophyta</taxon>
        <taxon>Spermatophyta</taxon>
        <taxon>Magnoliopsida</taxon>
        <taxon>Liliopsida</taxon>
        <taxon>Poales</taxon>
        <taxon>Poaceae</taxon>
        <taxon>PACMAD clade</taxon>
        <taxon>Arundinoideae</taxon>
        <taxon>Arundineae</taxon>
        <taxon>Arundo</taxon>
    </lineage>
</organism>
<name>A0A0A8YEH7_ARUDO</name>
<sequence>MQSNFSTVLGVGLERSIDIL</sequence>
<proteinExistence type="predicted"/>